<gene>
    <name evidence="4" type="ORF">Q9R02_13840</name>
</gene>
<name>A0ABT9IRQ2_9MICC</name>
<organism evidence="4 5">
    <name type="scientific">Arthrobacter horti</name>
    <dbReference type="NCBI Taxonomy" id="3068273"/>
    <lineage>
        <taxon>Bacteria</taxon>
        <taxon>Bacillati</taxon>
        <taxon>Actinomycetota</taxon>
        <taxon>Actinomycetes</taxon>
        <taxon>Micrococcales</taxon>
        <taxon>Micrococcaceae</taxon>
        <taxon>Arthrobacter</taxon>
    </lineage>
</organism>
<proteinExistence type="inferred from homology"/>
<evidence type="ECO:0000313" key="4">
    <source>
        <dbReference type="EMBL" id="MDP5228243.1"/>
    </source>
</evidence>
<dbReference type="InterPro" id="IPR011234">
    <property type="entry name" value="Fumarylacetoacetase-like_C"/>
</dbReference>
<keyword evidence="2" id="KW-0479">Metal-binding</keyword>
<comment type="similarity">
    <text evidence="1">Belongs to the FAH family.</text>
</comment>
<dbReference type="EMBL" id="JAVALS010000012">
    <property type="protein sequence ID" value="MDP5228243.1"/>
    <property type="molecule type" value="Genomic_DNA"/>
</dbReference>
<reference evidence="4 5" key="1">
    <citation type="submission" date="2023-08" db="EMBL/GenBank/DDBJ databases">
        <title>Arthrobacter horti sp. nov., isolated from forest soil.</title>
        <authorList>
            <person name="Park M."/>
        </authorList>
    </citation>
    <scope>NUCLEOTIDE SEQUENCE [LARGE SCALE GENOMIC DNA]</scope>
    <source>
        <strain evidence="4 5">YJM1</strain>
    </source>
</reference>
<dbReference type="InterPro" id="IPR036663">
    <property type="entry name" value="Fumarylacetoacetase_C_sf"/>
</dbReference>
<keyword evidence="5" id="KW-1185">Reference proteome</keyword>
<dbReference type="Gene3D" id="3.90.850.10">
    <property type="entry name" value="Fumarylacetoacetase-like, C-terminal domain"/>
    <property type="match status" value="1"/>
</dbReference>
<evidence type="ECO:0000256" key="2">
    <source>
        <dbReference type="ARBA" id="ARBA00022723"/>
    </source>
</evidence>
<dbReference type="PANTHER" id="PTHR42796">
    <property type="entry name" value="FUMARYLACETOACETATE HYDROLASE DOMAIN-CONTAINING PROTEIN 2A-RELATED"/>
    <property type="match status" value="1"/>
</dbReference>
<dbReference type="Pfam" id="PF01557">
    <property type="entry name" value="FAA_hydrolase"/>
    <property type="match status" value="1"/>
</dbReference>
<sequence length="304" mass="32606">MKLVTFTRDGSQPRLGALGPENRILDLTGLAGDDPDFSSMLHFIDAGEAALKQAKQWEEQARSGEGPAAEHLIDSDAANLLSPIPRPRKNVYCVGLNFLSHVEQNATALGQAIEIPDVPLFFSKPVTAVVGPDQPIRLDPRLTSKLDYEIELAIVIGKGGTWISREDAMDHVFGYTIANDVSARDLQFRVSQFLYGKGQDSYCPVGPMIATTDEITDLNDVTLELLVNGEVRQSESAGNMLFGPADAISWLSQGITLEPGDIITLGTPGGCGYQLTPPGFLQDGDVVECRATGLGSLINPVQAV</sequence>
<feature type="domain" description="Fumarylacetoacetase-like C-terminal" evidence="3">
    <location>
        <begin position="91"/>
        <end position="302"/>
    </location>
</feature>
<evidence type="ECO:0000313" key="5">
    <source>
        <dbReference type="Proteomes" id="UP001232725"/>
    </source>
</evidence>
<dbReference type="Proteomes" id="UP001232725">
    <property type="component" value="Unassembled WGS sequence"/>
</dbReference>
<dbReference type="InterPro" id="IPR051121">
    <property type="entry name" value="FAH"/>
</dbReference>
<comment type="caution">
    <text evidence="4">The sequence shown here is derived from an EMBL/GenBank/DDBJ whole genome shotgun (WGS) entry which is preliminary data.</text>
</comment>
<dbReference type="RefSeq" id="WP_305997291.1">
    <property type="nucleotide sequence ID" value="NZ_JAVALS010000012.1"/>
</dbReference>
<evidence type="ECO:0000259" key="3">
    <source>
        <dbReference type="Pfam" id="PF01557"/>
    </source>
</evidence>
<dbReference type="PANTHER" id="PTHR42796:SF4">
    <property type="entry name" value="FUMARYLACETOACETATE HYDROLASE DOMAIN-CONTAINING PROTEIN 2A"/>
    <property type="match status" value="1"/>
</dbReference>
<dbReference type="GO" id="GO:0016787">
    <property type="term" value="F:hydrolase activity"/>
    <property type="evidence" value="ECO:0007669"/>
    <property type="project" value="UniProtKB-KW"/>
</dbReference>
<accession>A0ABT9IRQ2</accession>
<keyword evidence="4" id="KW-0378">Hydrolase</keyword>
<protein>
    <submittedName>
        <fullName evidence="4">Fumarylacetoacetate hydrolase family protein</fullName>
    </submittedName>
</protein>
<dbReference type="SUPFAM" id="SSF56529">
    <property type="entry name" value="FAH"/>
    <property type="match status" value="1"/>
</dbReference>
<evidence type="ECO:0000256" key="1">
    <source>
        <dbReference type="ARBA" id="ARBA00010211"/>
    </source>
</evidence>